<proteinExistence type="predicted"/>
<keyword evidence="3" id="KW-1185">Reference proteome</keyword>
<evidence type="ECO:0000313" key="2">
    <source>
        <dbReference type="EMBL" id="TBL72736.1"/>
    </source>
</evidence>
<dbReference type="GO" id="GO:0004565">
    <property type="term" value="F:beta-galactosidase activity"/>
    <property type="evidence" value="ECO:0007669"/>
    <property type="project" value="InterPro"/>
</dbReference>
<dbReference type="GO" id="GO:0006012">
    <property type="term" value="P:galactose metabolic process"/>
    <property type="evidence" value="ECO:0007669"/>
    <property type="project" value="InterPro"/>
</dbReference>
<dbReference type="InterPro" id="IPR013739">
    <property type="entry name" value="Beta_galactosidase_C"/>
</dbReference>
<dbReference type="Proteomes" id="UP000293142">
    <property type="component" value="Unassembled WGS sequence"/>
</dbReference>
<organism evidence="2 3">
    <name type="scientific">Paenibacillus thalictri</name>
    <dbReference type="NCBI Taxonomy" id="2527873"/>
    <lineage>
        <taxon>Bacteria</taxon>
        <taxon>Bacillati</taxon>
        <taxon>Bacillota</taxon>
        <taxon>Bacilli</taxon>
        <taxon>Bacillales</taxon>
        <taxon>Paenibacillaceae</taxon>
        <taxon>Paenibacillus</taxon>
    </lineage>
</organism>
<protein>
    <recommendedName>
        <fullName evidence="1">Beta-galactosidase C-terminal domain-containing protein</fullName>
    </recommendedName>
</protein>
<evidence type="ECO:0000313" key="3">
    <source>
        <dbReference type="Proteomes" id="UP000293142"/>
    </source>
</evidence>
<dbReference type="Gene3D" id="2.60.40.1180">
    <property type="entry name" value="Golgi alpha-mannosidase II"/>
    <property type="match status" value="1"/>
</dbReference>
<comment type="caution">
    <text evidence="2">The sequence shown here is derived from an EMBL/GenBank/DDBJ whole genome shotgun (WGS) entry which is preliminary data.</text>
</comment>
<name>A0A4Q9DI30_9BACL</name>
<reference evidence="2 3" key="1">
    <citation type="submission" date="2019-02" db="EMBL/GenBank/DDBJ databases">
        <title>Paenibacillus sp. nov., isolated from surface-sterilized tissue of Thalictrum simplex L.</title>
        <authorList>
            <person name="Tuo L."/>
        </authorList>
    </citation>
    <scope>NUCLEOTIDE SEQUENCE [LARGE SCALE GENOMIC DNA]</scope>
    <source>
        <strain evidence="2 3">N2SHLJ1</strain>
    </source>
</reference>
<evidence type="ECO:0000259" key="1">
    <source>
        <dbReference type="Pfam" id="PF08533"/>
    </source>
</evidence>
<dbReference type="Pfam" id="PF08533">
    <property type="entry name" value="Glyco_hydro_42C"/>
    <property type="match status" value="1"/>
</dbReference>
<accession>A0A4Q9DI30</accession>
<dbReference type="RefSeq" id="WP_131016922.1">
    <property type="nucleotide sequence ID" value="NZ_SIRE01000023.1"/>
</dbReference>
<dbReference type="InterPro" id="IPR013780">
    <property type="entry name" value="Glyco_hydro_b"/>
</dbReference>
<dbReference type="AlphaFoldDB" id="A0A4Q9DI30"/>
<sequence>MSARRFSAVRGQLRFLKGQYTDLIAGATYDGEAELAPNGVVILQRID</sequence>
<feature type="domain" description="Beta-galactosidase C-terminal" evidence="1">
    <location>
        <begin position="16"/>
        <end position="45"/>
    </location>
</feature>
<dbReference type="EMBL" id="SIRE01000023">
    <property type="protein sequence ID" value="TBL72736.1"/>
    <property type="molecule type" value="Genomic_DNA"/>
</dbReference>
<gene>
    <name evidence="2" type="ORF">EYB31_28100</name>
</gene>